<keyword evidence="2" id="KW-1185">Reference proteome</keyword>
<comment type="caution">
    <text evidence="1">The sequence shown here is derived from an EMBL/GenBank/DDBJ whole genome shotgun (WGS) entry which is preliminary data.</text>
</comment>
<sequence length="416" mass="48436">MESSSANNIHIGNSIQNVDPMKEIMLADSKKTLFSGKPFRTVSKNLVFEEDVYFVDDNKRYCKNWAVVTTIFKPSESVRYIVENTKWCVVIVADIQTQSRDSYMSELGYKGKNVIFLEPVDHDRLYPAISRTLPWKHFGRKNIGYVYSIHHGAEYIWDFDDDNVGIINLTMLIEKTNFSYLIPCSGWSNTLINPYPYFGVNETYSWPRGFPLEEIRNPTVTPRLCQSYAPMTIGVIQSLANKQPDVDAIYRLTRDNPFDFKATLRSHQPIMIPRGSYTPFNAQATLWAKPAFFYIPLPISVDGRVTDIWRSYFAEYFFHRDDIKLIFSPPYVRQDRNPHNLLKDLDAENDLYLRSNLLTNLLSELSNTNISLGLQQLYDELYMRGYIESEDLKFIYAWVKTIEAIYKERQLNGQNV</sequence>
<protein>
    <submittedName>
        <fullName evidence="1">Uncharacterized protein</fullName>
    </submittedName>
</protein>
<dbReference type="AlphaFoldDB" id="A0AAE0SZV0"/>
<dbReference type="PANTHER" id="PTHR31362:SF0">
    <property type="entry name" value="EXOSTOSIN DOMAIN-CONTAINING PROTEIN-RELATED"/>
    <property type="match status" value="1"/>
</dbReference>
<dbReference type="Pfam" id="PF03385">
    <property type="entry name" value="STELLO"/>
    <property type="match status" value="1"/>
</dbReference>
<reference evidence="1" key="1">
    <citation type="journal article" date="2021" name="Genome Biol. Evol.">
        <title>A High-Quality Reference Genome for a Parasitic Bivalve with Doubly Uniparental Inheritance (Bivalvia: Unionida).</title>
        <authorList>
            <person name="Smith C.H."/>
        </authorList>
    </citation>
    <scope>NUCLEOTIDE SEQUENCE</scope>
    <source>
        <strain evidence="1">CHS0354</strain>
    </source>
</reference>
<organism evidence="1 2">
    <name type="scientific">Potamilus streckersoni</name>
    <dbReference type="NCBI Taxonomy" id="2493646"/>
    <lineage>
        <taxon>Eukaryota</taxon>
        <taxon>Metazoa</taxon>
        <taxon>Spiralia</taxon>
        <taxon>Lophotrochozoa</taxon>
        <taxon>Mollusca</taxon>
        <taxon>Bivalvia</taxon>
        <taxon>Autobranchia</taxon>
        <taxon>Heteroconchia</taxon>
        <taxon>Palaeoheterodonta</taxon>
        <taxon>Unionida</taxon>
        <taxon>Unionoidea</taxon>
        <taxon>Unionidae</taxon>
        <taxon>Ambleminae</taxon>
        <taxon>Lampsilini</taxon>
        <taxon>Potamilus</taxon>
    </lineage>
</organism>
<dbReference type="PANTHER" id="PTHR31362">
    <property type="entry name" value="GLYCOSYLTRANSFERASE STELLO1-RELATED"/>
    <property type="match status" value="1"/>
</dbReference>
<evidence type="ECO:0000313" key="2">
    <source>
        <dbReference type="Proteomes" id="UP001195483"/>
    </source>
</evidence>
<evidence type="ECO:0000313" key="1">
    <source>
        <dbReference type="EMBL" id="KAK3600918.1"/>
    </source>
</evidence>
<gene>
    <name evidence="1" type="ORF">CHS0354_013298</name>
</gene>
<proteinExistence type="predicted"/>
<reference evidence="1" key="3">
    <citation type="submission" date="2023-05" db="EMBL/GenBank/DDBJ databases">
        <authorList>
            <person name="Smith C.H."/>
        </authorList>
    </citation>
    <scope>NUCLEOTIDE SEQUENCE</scope>
    <source>
        <strain evidence="1">CHS0354</strain>
        <tissue evidence="1">Mantle</tissue>
    </source>
</reference>
<accession>A0AAE0SZV0</accession>
<dbReference type="InterPro" id="IPR005049">
    <property type="entry name" value="STL-like"/>
</dbReference>
<name>A0AAE0SZV0_9BIVA</name>
<reference evidence="1" key="2">
    <citation type="journal article" date="2021" name="Genome Biol. Evol.">
        <title>Developing a high-quality reference genome for a parasitic bivalve with doubly uniparental inheritance (Bivalvia: Unionida).</title>
        <authorList>
            <person name="Smith C.H."/>
        </authorList>
    </citation>
    <scope>NUCLEOTIDE SEQUENCE</scope>
    <source>
        <strain evidence="1">CHS0354</strain>
        <tissue evidence="1">Mantle</tissue>
    </source>
</reference>
<dbReference type="Proteomes" id="UP001195483">
    <property type="component" value="Unassembled WGS sequence"/>
</dbReference>
<dbReference type="EMBL" id="JAEAOA010000806">
    <property type="protein sequence ID" value="KAK3600918.1"/>
    <property type="molecule type" value="Genomic_DNA"/>
</dbReference>